<reference evidence="2" key="1">
    <citation type="submission" date="2018-01" db="EMBL/GenBank/DDBJ databases">
        <title>An insight into the sialome of Amazonian anophelines.</title>
        <authorList>
            <person name="Ribeiro J.M."/>
            <person name="Scarpassa V."/>
            <person name="Calvo E."/>
        </authorList>
    </citation>
    <scope>NUCLEOTIDE SEQUENCE</scope>
</reference>
<keyword evidence="1" id="KW-0732">Signal</keyword>
<feature type="signal peptide" evidence="1">
    <location>
        <begin position="1"/>
        <end position="23"/>
    </location>
</feature>
<sequence>MPNTSFHGVILQIVLVVRPIVHSAVHIGETIPRSTQIVSGNVHKICSLAQATLMVAQIDSVTIHWHLYSHFPRTMASVLEFTLHLIDQQIEVILITCSATALRASRPHPNDLNTIETVPLHEPYRAGDERLPRIQR</sequence>
<protein>
    <submittedName>
        <fullName evidence="2">Putative secreted protein</fullName>
    </submittedName>
</protein>
<accession>A0A2M4DIZ5</accession>
<dbReference type="EMBL" id="GGFL01013353">
    <property type="protein sequence ID" value="MBW77531.1"/>
    <property type="molecule type" value="Transcribed_RNA"/>
</dbReference>
<dbReference type="AlphaFoldDB" id="A0A2M4DIZ5"/>
<evidence type="ECO:0000256" key="1">
    <source>
        <dbReference type="SAM" id="SignalP"/>
    </source>
</evidence>
<feature type="chain" id="PRO_5014928296" evidence="1">
    <location>
        <begin position="24"/>
        <end position="136"/>
    </location>
</feature>
<name>A0A2M4DIZ5_ANODA</name>
<evidence type="ECO:0000313" key="2">
    <source>
        <dbReference type="EMBL" id="MBW77531.1"/>
    </source>
</evidence>
<proteinExistence type="predicted"/>
<organism evidence="2">
    <name type="scientific">Anopheles darlingi</name>
    <name type="common">Mosquito</name>
    <dbReference type="NCBI Taxonomy" id="43151"/>
    <lineage>
        <taxon>Eukaryota</taxon>
        <taxon>Metazoa</taxon>
        <taxon>Ecdysozoa</taxon>
        <taxon>Arthropoda</taxon>
        <taxon>Hexapoda</taxon>
        <taxon>Insecta</taxon>
        <taxon>Pterygota</taxon>
        <taxon>Neoptera</taxon>
        <taxon>Endopterygota</taxon>
        <taxon>Diptera</taxon>
        <taxon>Nematocera</taxon>
        <taxon>Culicoidea</taxon>
        <taxon>Culicidae</taxon>
        <taxon>Anophelinae</taxon>
        <taxon>Anopheles</taxon>
    </lineage>
</organism>